<reference evidence="2 3" key="1">
    <citation type="submission" date="2019-02" db="EMBL/GenBank/DDBJ databases">
        <title>Deep-cultivation of Planctomycetes and their phenomic and genomic characterization uncovers novel biology.</title>
        <authorList>
            <person name="Wiegand S."/>
            <person name="Jogler M."/>
            <person name="Boedeker C."/>
            <person name="Pinto D."/>
            <person name="Vollmers J."/>
            <person name="Rivas-Marin E."/>
            <person name="Kohn T."/>
            <person name="Peeters S.H."/>
            <person name="Heuer A."/>
            <person name="Rast P."/>
            <person name="Oberbeckmann S."/>
            <person name="Bunk B."/>
            <person name="Jeske O."/>
            <person name="Meyerdierks A."/>
            <person name="Storesund J.E."/>
            <person name="Kallscheuer N."/>
            <person name="Luecker S."/>
            <person name="Lage O.M."/>
            <person name="Pohl T."/>
            <person name="Merkel B.J."/>
            <person name="Hornburger P."/>
            <person name="Mueller R.-W."/>
            <person name="Bruemmer F."/>
            <person name="Labrenz M."/>
            <person name="Spormann A.M."/>
            <person name="Op den Camp H."/>
            <person name="Overmann J."/>
            <person name="Amann R."/>
            <person name="Jetten M.S.M."/>
            <person name="Mascher T."/>
            <person name="Medema M.H."/>
            <person name="Devos D.P."/>
            <person name="Kaster A.-K."/>
            <person name="Ovreas L."/>
            <person name="Rohde M."/>
            <person name="Galperin M.Y."/>
            <person name="Jogler C."/>
        </authorList>
    </citation>
    <scope>NUCLEOTIDE SEQUENCE [LARGE SCALE GENOMIC DNA]</scope>
    <source>
        <strain evidence="2 3">Pan189</strain>
    </source>
</reference>
<evidence type="ECO:0000313" key="2">
    <source>
        <dbReference type="EMBL" id="QDT35655.1"/>
    </source>
</evidence>
<evidence type="ECO:0000259" key="1">
    <source>
        <dbReference type="SMART" id="SM00829"/>
    </source>
</evidence>
<dbReference type="InterPro" id="IPR013154">
    <property type="entry name" value="ADH-like_N"/>
</dbReference>
<dbReference type="AlphaFoldDB" id="A0A517QVJ0"/>
<dbReference type="InterPro" id="IPR036291">
    <property type="entry name" value="NAD(P)-bd_dom_sf"/>
</dbReference>
<dbReference type="Proteomes" id="UP000317318">
    <property type="component" value="Chromosome"/>
</dbReference>
<name>A0A517QVJ0_9PLAN</name>
<dbReference type="Gene3D" id="3.40.50.720">
    <property type="entry name" value="NAD(P)-binding Rossmann-like Domain"/>
    <property type="match status" value="1"/>
</dbReference>
<accession>A0A517QVJ0</accession>
<dbReference type="EC" id="1.1.1.1" evidence="2"/>
<organism evidence="2 3">
    <name type="scientific">Stratiformator vulcanicus</name>
    <dbReference type="NCBI Taxonomy" id="2527980"/>
    <lineage>
        <taxon>Bacteria</taxon>
        <taxon>Pseudomonadati</taxon>
        <taxon>Planctomycetota</taxon>
        <taxon>Planctomycetia</taxon>
        <taxon>Planctomycetales</taxon>
        <taxon>Planctomycetaceae</taxon>
        <taxon>Stratiformator</taxon>
    </lineage>
</organism>
<dbReference type="Gene3D" id="3.90.180.10">
    <property type="entry name" value="Medium-chain alcohol dehydrogenases, catalytic domain"/>
    <property type="match status" value="1"/>
</dbReference>
<dbReference type="SUPFAM" id="SSF51735">
    <property type="entry name" value="NAD(P)-binding Rossmann-fold domains"/>
    <property type="match status" value="1"/>
</dbReference>
<dbReference type="PANTHER" id="PTHR45033:SF2">
    <property type="entry name" value="ZINC-TYPE ALCOHOL DEHYDROGENASE-LIKE PROTEIN C1773.06C"/>
    <property type="match status" value="1"/>
</dbReference>
<protein>
    <submittedName>
        <fullName evidence="2">Alcohol dehydrogenase</fullName>
        <ecNumber evidence="2">1.1.1.1</ecNumber>
    </submittedName>
</protein>
<dbReference type="CDD" id="cd08276">
    <property type="entry name" value="MDR7"/>
    <property type="match status" value="1"/>
</dbReference>
<gene>
    <name evidence="2" type="primary">adhT_1</name>
    <name evidence="2" type="ORF">Pan189_00080</name>
</gene>
<dbReference type="PANTHER" id="PTHR45033">
    <property type="match status" value="1"/>
</dbReference>
<keyword evidence="2" id="KW-0560">Oxidoreductase</keyword>
<dbReference type="SUPFAM" id="SSF50129">
    <property type="entry name" value="GroES-like"/>
    <property type="match status" value="1"/>
</dbReference>
<dbReference type="InterPro" id="IPR020843">
    <property type="entry name" value="ER"/>
</dbReference>
<dbReference type="OrthoDB" id="9787435at2"/>
<keyword evidence="3" id="KW-1185">Reference proteome</keyword>
<dbReference type="Pfam" id="PF00107">
    <property type="entry name" value="ADH_zinc_N"/>
    <property type="match status" value="1"/>
</dbReference>
<dbReference type="InterPro" id="IPR052711">
    <property type="entry name" value="Zinc_ADH-like"/>
</dbReference>
<dbReference type="InterPro" id="IPR011032">
    <property type="entry name" value="GroES-like_sf"/>
</dbReference>
<dbReference type="InterPro" id="IPR013149">
    <property type="entry name" value="ADH-like_C"/>
</dbReference>
<dbReference type="EMBL" id="CP036268">
    <property type="protein sequence ID" value="QDT35655.1"/>
    <property type="molecule type" value="Genomic_DNA"/>
</dbReference>
<dbReference type="Pfam" id="PF08240">
    <property type="entry name" value="ADH_N"/>
    <property type="match status" value="1"/>
</dbReference>
<dbReference type="KEGG" id="svp:Pan189_00080"/>
<evidence type="ECO:0000313" key="3">
    <source>
        <dbReference type="Proteomes" id="UP000317318"/>
    </source>
</evidence>
<dbReference type="GO" id="GO:0004022">
    <property type="term" value="F:alcohol dehydrogenase (NAD+) activity"/>
    <property type="evidence" value="ECO:0007669"/>
    <property type="project" value="UniProtKB-EC"/>
</dbReference>
<sequence length="337" mass="36255">MKAYQIHSDGGIDAIERVNLDGPKPKADEVLVRIRACSLNYRDLIVAQGGYSRNDTRPVIPLSDGAGEVVEVGEDVTEFKTGDRVAGCFFRDWVGGDPTEEQFQTALGGGIDGVLREYMTFKPHALVPVPQHLSFEEASTLPCAALTAWQALVVKGDIKAGHDILTLGTGGVSTFAIKFAAMHGARVIATSSSDEKLEQAKQLGATDIVNYRDNPEWHRNVRDLTDGRGVDNVVEVGGIGTLERSLKSAALNGHVSLIGVLSGTEGAVNPLLALFNRVTIHGIYVGSREMFHAMNRAIETSQLKPAIDRVFGFDEAPDAYRHLQSGSHVGKVVIAID</sequence>
<proteinExistence type="predicted"/>
<dbReference type="SMART" id="SM00829">
    <property type="entry name" value="PKS_ER"/>
    <property type="match status" value="1"/>
</dbReference>
<dbReference type="RefSeq" id="WP_145361928.1">
    <property type="nucleotide sequence ID" value="NZ_CP036268.1"/>
</dbReference>
<feature type="domain" description="Enoyl reductase (ER)" evidence="1">
    <location>
        <begin position="10"/>
        <end position="334"/>
    </location>
</feature>